<comment type="caution">
    <text evidence="11">The sequence shown here is derived from an EMBL/GenBank/DDBJ whole genome shotgun (WGS) entry which is preliminary data.</text>
</comment>
<dbReference type="InterPro" id="IPR051628">
    <property type="entry name" value="LUBAC_E3_Ligases"/>
</dbReference>
<dbReference type="Proteomes" id="UP001620626">
    <property type="component" value="Unassembled WGS sequence"/>
</dbReference>
<comment type="pathway">
    <text evidence="1">Protein modification; protein ubiquitination.</text>
</comment>
<keyword evidence="5" id="KW-0863">Zinc-finger</keyword>
<feature type="signal peptide" evidence="9">
    <location>
        <begin position="1"/>
        <end position="24"/>
    </location>
</feature>
<keyword evidence="4" id="KW-0677">Repeat</keyword>
<sequence>MTLNIITNLLCICLFFGLSQQIYGINSKDFDEEGNSEFFDSIEHLQEDNENDRIKQNVASSSNNVEKSQEESDKKNNNLRRCPRINRINIVEQNNVDETLNSAQNQSESLNEPAEHSDQNHSHENDKEKVPDDCMECLICCDYATYEQLCFCDQLIGSNSKEGGKDLHAFCRECLKGYTKAALETKPFARGWLGLKCMAEKCENAIPWQKIKKDASPDQLKAIEILENHCAELSVASAGLYLERCPKCNYAIDMDGPLRVSTNDTKNSLLRMFKSKQNAKLKFHCPECHFEMCRKCNEKWTDEHKNLTCEQLAKQQRREQNLK</sequence>
<dbReference type="SUPFAM" id="SSF57850">
    <property type="entry name" value="RING/U-box"/>
    <property type="match status" value="1"/>
</dbReference>
<accession>A0ABD2L9P7</accession>
<feature type="domain" description="RING-type" evidence="10">
    <location>
        <begin position="133"/>
        <end position="323"/>
    </location>
</feature>
<evidence type="ECO:0000256" key="3">
    <source>
        <dbReference type="ARBA" id="ARBA00022723"/>
    </source>
</evidence>
<dbReference type="EMBL" id="JBICBT010000491">
    <property type="protein sequence ID" value="KAL3111952.1"/>
    <property type="molecule type" value="Genomic_DNA"/>
</dbReference>
<keyword evidence="6" id="KW-0833">Ubl conjugation pathway</keyword>
<feature type="compositionally biased region" description="Basic and acidic residues" evidence="8">
    <location>
        <begin position="113"/>
        <end position="129"/>
    </location>
</feature>
<evidence type="ECO:0000256" key="2">
    <source>
        <dbReference type="ARBA" id="ARBA00022679"/>
    </source>
</evidence>
<feature type="chain" id="PRO_5044890467" description="RING-type domain-containing protein" evidence="9">
    <location>
        <begin position="25"/>
        <end position="323"/>
    </location>
</feature>
<feature type="region of interest" description="Disordered" evidence="8">
    <location>
        <begin position="102"/>
        <end position="129"/>
    </location>
</feature>
<dbReference type="PANTHER" id="PTHR22770:SF47">
    <property type="entry name" value="E3 UBIQUITIN-PROTEIN LIGASE RNF216"/>
    <property type="match status" value="1"/>
</dbReference>
<feature type="compositionally biased region" description="Basic and acidic residues" evidence="8">
    <location>
        <begin position="67"/>
        <end position="76"/>
    </location>
</feature>
<evidence type="ECO:0000256" key="6">
    <source>
        <dbReference type="ARBA" id="ARBA00022786"/>
    </source>
</evidence>
<evidence type="ECO:0000256" key="7">
    <source>
        <dbReference type="ARBA" id="ARBA00022833"/>
    </source>
</evidence>
<proteinExistence type="predicted"/>
<dbReference type="GO" id="GO:0008270">
    <property type="term" value="F:zinc ion binding"/>
    <property type="evidence" value="ECO:0007669"/>
    <property type="project" value="UniProtKB-KW"/>
</dbReference>
<keyword evidence="7" id="KW-0862">Zinc</keyword>
<feature type="region of interest" description="Disordered" evidence="8">
    <location>
        <begin position="47"/>
        <end position="78"/>
    </location>
</feature>
<keyword evidence="3" id="KW-0479">Metal-binding</keyword>
<evidence type="ECO:0000313" key="12">
    <source>
        <dbReference type="Proteomes" id="UP001620626"/>
    </source>
</evidence>
<evidence type="ECO:0000256" key="9">
    <source>
        <dbReference type="SAM" id="SignalP"/>
    </source>
</evidence>
<feature type="compositionally biased region" description="Polar residues" evidence="8">
    <location>
        <begin position="57"/>
        <end position="66"/>
    </location>
</feature>
<gene>
    <name evidence="11" type="ORF">niasHT_015150</name>
</gene>
<evidence type="ECO:0000259" key="10">
    <source>
        <dbReference type="PROSITE" id="PS51873"/>
    </source>
</evidence>
<evidence type="ECO:0000256" key="5">
    <source>
        <dbReference type="ARBA" id="ARBA00022771"/>
    </source>
</evidence>
<keyword evidence="12" id="KW-1185">Reference proteome</keyword>
<keyword evidence="2" id="KW-0808">Transferase</keyword>
<keyword evidence="9" id="KW-0732">Signal</keyword>
<evidence type="ECO:0000256" key="1">
    <source>
        <dbReference type="ARBA" id="ARBA00004906"/>
    </source>
</evidence>
<name>A0ABD2L9P7_9BILA</name>
<dbReference type="PANTHER" id="PTHR22770">
    <property type="entry name" value="UBIQUITIN CONJUGATING ENZYME 7 INTERACTING PROTEIN-RELATED"/>
    <property type="match status" value="1"/>
</dbReference>
<evidence type="ECO:0000313" key="11">
    <source>
        <dbReference type="EMBL" id="KAL3111952.1"/>
    </source>
</evidence>
<reference evidence="11 12" key="1">
    <citation type="submission" date="2024-10" db="EMBL/GenBank/DDBJ databases">
        <authorList>
            <person name="Kim D."/>
        </authorList>
    </citation>
    <scope>NUCLEOTIDE SEQUENCE [LARGE SCALE GENOMIC DNA]</scope>
    <source>
        <strain evidence="11">BH-2024</strain>
    </source>
</reference>
<evidence type="ECO:0000256" key="4">
    <source>
        <dbReference type="ARBA" id="ARBA00022737"/>
    </source>
</evidence>
<dbReference type="InterPro" id="IPR044066">
    <property type="entry name" value="TRIAD_supradom"/>
</dbReference>
<evidence type="ECO:0000256" key="8">
    <source>
        <dbReference type="SAM" id="MobiDB-lite"/>
    </source>
</evidence>
<organism evidence="11 12">
    <name type="scientific">Heterodera trifolii</name>
    <dbReference type="NCBI Taxonomy" id="157864"/>
    <lineage>
        <taxon>Eukaryota</taxon>
        <taxon>Metazoa</taxon>
        <taxon>Ecdysozoa</taxon>
        <taxon>Nematoda</taxon>
        <taxon>Chromadorea</taxon>
        <taxon>Rhabditida</taxon>
        <taxon>Tylenchina</taxon>
        <taxon>Tylenchomorpha</taxon>
        <taxon>Tylenchoidea</taxon>
        <taxon>Heteroderidae</taxon>
        <taxon>Heteroderinae</taxon>
        <taxon>Heterodera</taxon>
    </lineage>
</organism>
<dbReference type="GO" id="GO:0016740">
    <property type="term" value="F:transferase activity"/>
    <property type="evidence" value="ECO:0007669"/>
    <property type="project" value="UniProtKB-KW"/>
</dbReference>
<protein>
    <recommendedName>
        <fullName evidence="10">RING-type domain-containing protein</fullName>
    </recommendedName>
</protein>
<dbReference type="PROSITE" id="PS51873">
    <property type="entry name" value="TRIAD"/>
    <property type="match status" value="1"/>
</dbReference>
<dbReference type="AlphaFoldDB" id="A0ABD2L9P7"/>